<dbReference type="RefSeq" id="WP_207070611.1">
    <property type="nucleotide sequence ID" value="NZ_JAFLND010000001.1"/>
</dbReference>
<reference evidence="2 3" key="1">
    <citation type="submission" date="2021-03" db="EMBL/GenBank/DDBJ databases">
        <title>Muricauda sp. CAU 1631 isolated from Incheon.</title>
        <authorList>
            <person name="Kim W."/>
        </authorList>
    </citation>
    <scope>NUCLEOTIDE SEQUENCE [LARGE SCALE GENOMIC DNA]</scope>
    <source>
        <strain evidence="2 3">CAU 1631</strain>
    </source>
</reference>
<comment type="caution">
    <text evidence="2">The sequence shown here is derived from an EMBL/GenBank/DDBJ whole genome shotgun (WGS) entry which is preliminary data.</text>
</comment>
<sequence>MIIHKKENTTFLLDIHKQDDILATLYTDAMYSVRQIKGSIPLKTTSNQNLSLQCSKKHIYSVSYIPEYVQLTPSNSVDFRVRSFNSVKGYSVWLGECSTMKDFLPSLRRSQRKSLSRSLKRLDSCFDMKYEMYHGEISMENYSFLMDTLKSMILIRFEQRGETSESIALWDKIHSTSFDLINNRKASLFVGYNDTEPVSISLNYHYNKILFGYVTSYNIDYSKFSLGQIGIYKRLEWCLENGYELFEMGWGDLAYKKWWSNNIYNFRHEFIFPKGSPMANLQVMFYGYKTEIMAYLISKNVNIYYRRFKSLFSNKKSQDSESQYALVDVKFEHNEYKNKPPIPLSESEIPKSIIYDFLFLSQTKLSNISVYSMDDEKNYIITGNKMTKKIVYTPND</sequence>
<dbReference type="InterPro" id="IPR016181">
    <property type="entry name" value="Acyl_CoA_acyltransferase"/>
</dbReference>
<proteinExistence type="predicted"/>
<keyword evidence="3" id="KW-1185">Reference proteome</keyword>
<feature type="domain" description="BioF2-like acetyltransferase" evidence="1">
    <location>
        <begin position="110"/>
        <end position="257"/>
    </location>
</feature>
<gene>
    <name evidence="2" type="ORF">J0X13_06520</name>
</gene>
<accession>A0ABS3EVC9</accession>
<organism evidence="2 3">
    <name type="scientific">[Muricauda] lutisoli</name>
    <dbReference type="NCBI Taxonomy" id="2816035"/>
    <lineage>
        <taxon>Bacteria</taxon>
        <taxon>Pseudomonadati</taxon>
        <taxon>Bacteroidota</taxon>
        <taxon>Flavobacteriia</taxon>
        <taxon>Flavobacteriales</taxon>
        <taxon>Flavobacteriaceae</taxon>
        <taxon>Allomuricauda</taxon>
    </lineage>
</organism>
<evidence type="ECO:0000313" key="2">
    <source>
        <dbReference type="EMBL" id="MBO0330196.1"/>
    </source>
</evidence>
<dbReference type="Gene3D" id="3.40.630.30">
    <property type="match status" value="1"/>
</dbReference>
<dbReference type="Proteomes" id="UP000664163">
    <property type="component" value="Unassembled WGS sequence"/>
</dbReference>
<name>A0ABS3EVC9_9FLAO</name>
<evidence type="ECO:0000259" key="1">
    <source>
        <dbReference type="Pfam" id="PF13480"/>
    </source>
</evidence>
<dbReference type="SUPFAM" id="SSF55729">
    <property type="entry name" value="Acyl-CoA N-acyltransferases (Nat)"/>
    <property type="match status" value="1"/>
</dbReference>
<protein>
    <submittedName>
        <fullName evidence="2">GNAT family N-acetyltransferase</fullName>
    </submittedName>
</protein>
<dbReference type="Pfam" id="PF13480">
    <property type="entry name" value="Acetyltransf_6"/>
    <property type="match status" value="1"/>
</dbReference>
<evidence type="ECO:0000313" key="3">
    <source>
        <dbReference type="Proteomes" id="UP000664163"/>
    </source>
</evidence>
<dbReference type="InterPro" id="IPR038740">
    <property type="entry name" value="BioF2-like_GNAT_dom"/>
</dbReference>
<dbReference type="EMBL" id="JAFLND010000001">
    <property type="protein sequence ID" value="MBO0330196.1"/>
    <property type="molecule type" value="Genomic_DNA"/>
</dbReference>